<name>A0A0B2P285_GLYSO</name>
<keyword evidence="3" id="KW-0238">DNA-binding</keyword>
<sequence>MFNVHFNIDFKTDVQKLAASRSNNNDTITITMSCEPLPLMATPLQFQRPAIDDGDAQNQHNPMEFQILTSSHFRLPDGWVVEERPRASNPSHVDRYYYEPGTRRQFRSLLSVKRHLTGETRDCVISKRKNFIESGSGQQWNSLRAVENFLSGENACTATPKSAVKSGTGEKRACGVRSVRKPVHKRFSAADEKMTPKYLKHSIQSALPEKPDSQKKTKLEKDNRASMHNLTAPPPAKVSWVLSGPGGFWSPSLDDSIVPESEKLKWSEAFVLSIHNDGVTNS</sequence>
<dbReference type="InterPro" id="IPR001739">
    <property type="entry name" value="Methyl_CpG_DNA-bd"/>
</dbReference>
<keyword evidence="5" id="KW-0539">Nucleus</keyword>
<gene>
    <name evidence="8" type="ORF">glysoja_034390</name>
</gene>
<dbReference type="Gene3D" id="3.30.890.10">
    <property type="entry name" value="Methyl-cpg-binding Protein 2, Chain A"/>
    <property type="match status" value="1"/>
</dbReference>
<protein>
    <submittedName>
        <fullName evidence="8">Methyl-CpG-binding domain-containing protein 7</fullName>
    </submittedName>
</protein>
<proteinExistence type="predicted"/>
<feature type="region of interest" description="Disordered" evidence="6">
    <location>
        <begin position="198"/>
        <end position="237"/>
    </location>
</feature>
<organism evidence="8">
    <name type="scientific">Glycine soja</name>
    <name type="common">Wild soybean</name>
    <dbReference type="NCBI Taxonomy" id="3848"/>
    <lineage>
        <taxon>Eukaryota</taxon>
        <taxon>Viridiplantae</taxon>
        <taxon>Streptophyta</taxon>
        <taxon>Embryophyta</taxon>
        <taxon>Tracheophyta</taxon>
        <taxon>Spermatophyta</taxon>
        <taxon>Magnoliopsida</taxon>
        <taxon>eudicotyledons</taxon>
        <taxon>Gunneridae</taxon>
        <taxon>Pentapetalae</taxon>
        <taxon>rosids</taxon>
        <taxon>fabids</taxon>
        <taxon>Fabales</taxon>
        <taxon>Fabaceae</taxon>
        <taxon>Papilionoideae</taxon>
        <taxon>50 kb inversion clade</taxon>
        <taxon>NPAAA clade</taxon>
        <taxon>indigoferoid/millettioid clade</taxon>
        <taxon>Phaseoleae</taxon>
        <taxon>Glycine</taxon>
        <taxon>Glycine subgen. Soja</taxon>
    </lineage>
</organism>
<evidence type="ECO:0000256" key="4">
    <source>
        <dbReference type="ARBA" id="ARBA00023163"/>
    </source>
</evidence>
<dbReference type="PANTHER" id="PTHR12396">
    <property type="entry name" value="METHYL-CPG BINDING PROTEIN, MBD"/>
    <property type="match status" value="1"/>
</dbReference>
<evidence type="ECO:0000256" key="5">
    <source>
        <dbReference type="ARBA" id="ARBA00023242"/>
    </source>
</evidence>
<dbReference type="Proteomes" id="UP000053555">
    <property type="component" value="Unassembled WGS sequence"/>
</dbReference>
<dbReference type="Pfam" id="PF01429">
    <property type="entry name" value="MBD"/>
    <property type="match status" value="1"/>
</dbReference>
<reference evidence="8" key="1">
    <citation type="submission" date="2014-07" db="EMBL/GenBank/DDBJ databases">
        <title>Identification of a novel salt tolerance gene in wild soybean by whole-genome sequencing.</title>
        <authorList>
            <person name="Lam H.-M."/>
            <person name="Qi X."/>
            <person name="Li M.-W."/>
            <person name="Liu X."/>
            <person name="Xie M."/>
            <person name="Ni M."/>
            <person name="Xu X."/>
        </authorList>
    </citation>
    <scope>NUCLEOTIDE SEQUENCE [LARGE SCALE GENOMIC DNA]</scope>
    <source>
        <tissue evidence="8">Root</tissue>
    </source>
</reference>
<evidence type="ECO:0000256" key="3">
    <source>
        <dbReference type="ARBA" id="ARBA00023125"/>
    </source>
</evidence>
<dbReference type="PANTHER" id="PTHR12396:SF38">
    <property type="entry name" value="METHYL-CPG-BINDING DOMAIN-CONTAINING PROTEIN 7"/>
    <property type="match status" value="1"/>
</dbReference>
<evidence type="ECO:0000313" key="8">
    <source>
        <dbReference type="EMBL" id="KHN01604.1"/>
    </source>
</evidence>
<dbReference type="PROSITE" id="PS50982">
    <property type="entry name" value="MBD"/>
    <property type="match status" value="1"/>
</dbReference>
<dbReference type="InterPro" id="IPR016177">
    <property type="entry name" value="DNA-bd_dom_sf"/>
</dbReference>
<dbReference type="GO" id="GO:0003677">
    <property type="term" value="F:DNA binding"/>
    <property type="evidence" value="ECO:0007669"/>
    <property type="project" value="UniProtKB-KW"/>
</dbReference>
<feature type="compositionally biased region" description="Basic and acidic residues" evidence="6">
    <location>
        <begin position="209"/>
        <end position="225"/>
    </location>
</feature>
<dbReference type="EMBL" id="KN670912">
    <property type="protein sequence ID" value="KHN01604.1"/>
    <property type="molecule type" value="Genomic_DNA"/>
</dbReference>
<dbReference type="SUPFAM" id="SSF54171">
    <property type="entry name" value="DNA-binding domain"/>
    <property type="match status" value="1"/>
</dbReference>
<dbReference type="AlphaFoldDB" id="A0A0B2P285"/>
<evidence type="ECO:0000256" key="6">
    <source>
        <dbReference type="SAM" id="MobiDB-lite"/>
    </source>
</evidence>
<evidence type="ECO:0000259" key="7">
    <source>
        <dbReference type="PROSITE" id="PS50982"/>
    </source>
</evidence>
<evidence type="ECO:0000256" key="1">
    <source>
        <dbReference type="ARBA" id="ARBA00004123"/>
    </source>
</evidence>
<dbReference type="GO" id="GO:0005634">
    <property type="term" value="C:nucleus"/>
    <property type="evidence" value="ECO:0007669"/>
    <property type="project" value="UniProtKB-SubCell"/>
</dbReference>
<keyword evidence="2" id="KW-0805">Transcription regulation</keyword>
<accession>A0A0B2P285</accession>
<evidence type="ECO:0000256" key="2">
    <source>
        <dbReference type="ARBA" id="ARBA00023015"/>
    </source>
</evidence>
<keyword evidence="4" id="KW-0804">Transcription</keyword>
<feature type="domain" description="MBD" evidence="7">
    <location>
        <begin position="65"/>
        <end position="136"/>
    </location>
</feature>
<comment type="subcellular location">
    <subcellularLocation>
        <location evidence="1">Nucleus</location>
    </subcellularLocation>
</comment>